<gene>
    <name evidence="1" type="ORF">M9Y10_028118</name>
</gene>
<evidence type="ECO:0000313" key="1">
    <source>
        <dbReference type="EMBL" id="KAK8890918.1"/>
    </source>
</evidence>
<name>A0ABR2KID4_9EUKA</name>
<accession>A0ABR2KID4</accession>
<proteinExistence type="predicted"/>
<reference evidence="1 2" key="1">
    <citation type="submission" date="2024-04" db="EMBL/GenBank/DDBJ databases">
        <title>Tritrichomonas musculus Genome.</title>
        <authorList>
            <person name="Alves-Ferreira E."/>
            <person name="Grigg M."/>
            <person name="Lorenzi H."/>
            <person name="Galac M."/>
        </authorList>
    </citation>
    <scope>NUCLEOTIDE SEQUENCE [LARGE SCALE GENOMIC DNA]</scope>
    <source>
        <strain evidence="1 2">EAF2021</strain>
    </source>
</reference>
<dbReference type="EMBL" id="JAPFFF010000004">
    <property type="protein sequence ID" value="KAK8890918.1"/>
    <property type="molecule type" value="Genomic_DNA"/>
</dbReference>
<organism evidence="1 2">
    <name type="scientific">Tritrichomonas musculus</name>
    <dbReference type="NCBI Taxonomy" id="1915356"/>
    <lineage>
        <taxon>Eukaryota</taxon>
        <taxon>Metamonada</taxon>
        <taxon>Parabasalia</taxon>
        <taxon>Tritrichomonadida</taxon>
        <taxon>Tritrichomonadidae</taxon>
        <taxon>Tritrichomonas</taxon>
    </lineage>
</organism>
<dbReference type="Proteomes" id="UP001470230">
    <property type="component" value="Unassembled WGS sequence"/>
</dbReference>
<keyword evidence="2" id="KW-1185">Reference proteome</keyword>
<feature type="non-terminal residue" evidence="1">
    <location>
        <position position="56"/>
    </location>
</feature>
<protein>
    <submittedName>
        <fullName evidence="1">Uncharacterized protein</fullName>
    </submittedName>
</protein>
<evidence type="ECO:0000313" key="2">
    <source>
        <dbReference type="Proteomes" id="UP001470230"/>
    </source>
</evidence>
<comment type="caution">
    <text evidence="1">The sequence shown here is derived from an EMBL/GenBank/DDBJ whole genome shotgun (WGS) entry which is preliminary data.</text>
</comment>
<sequence>MTKQIRTKKFICEVPISSSKSTPIYKWISAHKTNKFMVLVQTVNIAEEFYAKLCKI</sequence>